<keyword evidence="3" id="KW-1185">Reference proteome</keyword>
<dbReference type="OrthoDB" id="5509255at2"/>
<name>A0A0K1QA45_9BACT</name>
<dbReference type="Proteomes" id="UP000064967">
    <property type="component" value="Chromosome"/>
</dbReference>
<accession>A0A0K1QA45</accession>
<gene>
    <name evidence="2" type="ORF">AKJ09_09277</name>
</gene>
<dbReference type="EMBL" id="CP012333">
    <property type="protein sequence ID" value="AKV02614.1"/>
    <property type="molecule type" value="Genomic_DNA"/>
</dbReference>
<dbReference type="AlphaFoldDB" id="A0A0K1QA45"/>
<organism evidence="2 3">
    <name type="scientific">Labilithrix luteola</name>
    <dbReference type="NCBI Taxonomy" id="1391654"/>
    <lineage>
        <taxon>Bacteria</taxon>
        <taxon>Pseudomonadati</taxon>
        <taxon>Myxococcota</taxon>
        <taxon>Polyangia</taxon>
        <taxon>Polyangiales</taxon>
        <taxon>Labilitrichaceae</taxon>
        <taxon>Labilithrix</taxon>
    </lineage>
</organism>
<dbReference type="RefSeq" id="WP_146653508.1">
    <property type="nucleotide sequence ID" value="NZ_CP012333.1"/>
</dbReference>
<feature type="compositionally biased region" description="Low complexity" evidence="1">
    <location>
        <begin position="262"/>
        <end position="283"/>
    </location>
</feature>
<evidence type="ECO:0000313" key="2">
    <source>
        <dbReference type="EMBL" id="AKV02614.1"/>
    </source>
</evidence>
<evidence type="ECO:0000256" key="1">
    <source>
        <dbReference type="SAM" id="MobiDB-lite"/>
    </source>
</evidence>
<reference evidence="2 3" key="1">
    <citation type="submission" date="2015-08" db="EMBL/GenBank/DDBJ databases">
        <authorList>
            <person name="Babu N.S."/>
            <person name="Beckwith C.J."/>
            <person name="Beseler K.G."/>
            <person name="Brison A."/>
            <person name="Carone J.V."/>
            <person name="Caskin T.P."/>
            <person name="Diamond M."/>
            <person name="Durham M.E."/>
            <person name="Foxe J.M."/>
            <person name="Go M."/>
            <person name="Henderson B.A."/>
            <person name="Jones I.B."/>
            <person name="McGettigan J.A."/>
            <person name="Micheletti S.J."/>
            <person name="Nasrallah M.E."/>
            <person name="Ortiz D."/>
            <person name="Piller C.R."/>
            <person name="Privatt S.R."/>
            <person name="Schneider S.L."/>
            <person name="Sharp S."/>
            <person name="Smith T.C."/>
            <person name="Stanton J.D."/>
            <person name="Ullery H.E."/>
            <person name="Wilson R.J."/>
            <person name="Serrano M.G."/>
            <person name="Buck G."/>
            <person name="Lee V."/>
            <person name="Wang Y."/>
            <person name="Carvalho R."/>
            <person name="Voegtly L."/>
            <person name="Shi R."/>
            <person name="Duckworth R."/>
            <person name="Johnson A."/>
            <person name="Loviza R."/>
            <person name="Walstead R."/>
            <person name="Shah Z."/>
            <person name="Kiflezghi M."/>
            <person name="Wade K."/>
            <person name="Ball S.L."/>
            <person name="Bradley K.W."/>
            <person name="Asai D.J."/>
            <person name="Bowman C.A."/>
            <person name="Russell D.A."/>
            <person name="Pope W.H."/>
            <person name="Jacobs-Sera D."/>
            <person name="Hendrix R.W."/>
            <person name="Hatfull G.F."/>
        </authorList>
    </citation>
    <scope>NUCLEOTIDE SEQUENCE [LARGE SCALE GENOMIC DNA]</scope>
    <source>
        <strain evidence="2 3">DSM 27648</strain>
    </source>
</reference>
<protein>
    <submittedName>
        <fullName evidence="2">Uncharacterized protein</fullName>
    </submittedName>
</protein>
<dbReference type="KEGG" id="llu:AKJ09_09277"/>
<sequence>MPLKRPALAGTIGASFDKGGMMAVRSFAAQDLIVLPNVSGSETVAMVKQLETRAAETKLSADVSDALAEVCAYRDALVAAQAKKLAQAPATSAEAVEADRILDRAWGSTSDWLHAWLRLGDPDFVAHAETLSSALFPNGTSFINLPYLGEWSESDLRVRTIKEKKLEPHFKALGGEVYLTAIKTAHAAYGKALGVTENSKGPAPEPVDVRQALLDTHDAIREYVAKVMATVSKKKPNSGQIAASLLEPITSRETRRRKGAVSPTKTPAGTAAAGSASGETPNA</sequence>
<evidence type="ECO:0000313" key="3">
    <source>
        <dbReference type="Proteomes" id="UP000064967"/>
    </source>
</evidence>
<feature type="region of interest" description="Disordered" evidence="1">
    <location>
        <begin position="237"/>
        <end position="283"/>
    </location>
</feature>
<proteinExistence type="predicted"/>